<gene>
    <name evidence="4" type="ORF">JOM49_007574</name>
</gene>
<protein>
    <submittedName>
        <fullName evidence="4">Phospholipid/cholesterol/gamma-HCH transport system substrate-binding protein</fullName>
    </submittedName>
</protein>
<dbReference type="InterPro" id="IPR024516">
    <property type="entry name" value="Mce_C"/>
</dbReference>
<proteinExistence type="predicted"/>
<dbReference type="InterPro" id="IPR005693">
    <property type="entry name" value="Mce"/>
</dbReference>
<accession>A0ABS4Q2Y2</accession>
<dbReference type="Pfam" id="PF02470">
    <property type="entry name" value="MlaD"/>
    <property type="match status" value="1"/>
</dbReference>
<dbReference type="Proteomes" id="UP000741013">
    <property type="component" value="Unassembled WGS sequence"/>
</dbReference>
<evidence type="ECO:0000259" key="3">
    <source>
        <dbReference type="Pfam" id="PF11887"/>
    </source>
</evidence>
<evidence type="ECO:0000313" key="5">
    <source>
        <dbReference type="Proteomes" id="UP000741013"/>
    </source>
</evidence>
<dbReference type="Pfam" id="PF11887">
    <property type="entry name" value="Mce4_CUP1"/>
    <property type="match status" value="1"/>
</dbReference>
<feature type="domain" description="Mce/MlaD" evidence="2">
    <location>
        <begin position="39"/>
        <end position="115"/>
    </location>
</feature>
<dbReference type="InterPro" id="IPR052336">
    <property type="entry name" value="MlaD_Phospholipid_Transporter"/>
</dbReference>
<evidence type="ECO:0000259" key="2">
    <source>
        <dbReference type="Pfam" id="PF02470"/>
    </source>
</evidence>
<dbReference type="InterPro" id="IPR003399">
    <property type="entry name" value="Mce/MlaD"/>
</dbReference>
<feature type="region of interest" description="Disordered" evidence="1">
    <location>
        <begin position="352"/>
        <end position="414"/>
    </location>
</feature>
<dbReference type="NCBIfam" id="TIGR00996">
    <property type="entry name" value="Mtu_fam_mce"/>
    <property type="match status" value="1"/>
</dbReference>
<name>A0ABS4Q2Y2_9PSEU</name>
<reference evidence="4 5" key="1">
    <citation type="submission" date="2021-03" db="EMBL/GenBank/DDBJ databases">
        <title>Sequencing the genomes of 1000 actinobacteria strains.</title>
        <authorList>
            <person name="Klenk H.-P."/>
        </authorList>
    </citation>
    <scope>NUCLEOTIDE SEQUENCE [LARGE SCALE GENOMIC DNA]</scope>
    <source>
        <strain evidence="4 5">DSM 45510</strain>
    </source>
</reference>
<comment type="caution">
    <text evidence="4">The sequence shown here is derived from an EMBL/GenBank/DDBJ whole genome shotgun (WGS) entry which is preliminary data.</text>
</comment>
<dbReference type="RefSeq" id="WP_209668872.1">
    <property type="nucleotide sequence ID" value="NZ_JAGGMS010000001.1"/>
</dbReference>
<dbReference type="PANTHER" id="PTHR33371">
    <property type="entry name" value="INTERMEMBRANE PHOSPHOLIPID TRANSPORT SYSTEM BINDING PROTEIN MLAD-RELATED"/>
    <property type="match status" value="1"/>
</dbReference>
<evidence type="ECO:0000256" key="1">
    <source>
        <dbReference type="SAM" id="MobiDB-lite"/>
    </source>
</evidence>
<organism evidence="4 5">
    <name type="scientific">Amycolatopsis magusensis</name>
    <dbReference type="NCBI Taxonomy" id="882444"/>
    <lineage>
        <taxon>Bacteria</taxon>
        <taxon>Bacillati</taxon>
        <taxon>Actinomycetota</taxon>
        <taxon>Actinomycetes</taxon>
        <taxon>Pseudonocardiales</taxon>
        <taxon>Pseudonocardiaceae</taxon>
        <taxon>Amycolatopsis</taxon>
    </lineage>
</organism>
<evidence type="ECO:0000313" key="4">
    <source>
        <dbReference type="EMBL" id="MBP2186048.1"/>
    </source>
</evidence>
<dbReference type="PANTHER" id="PTHR33371:SF16">
    <property type="entry name" value="MCE-FAMILY PROTEIN MCE3F"/>
    <property type="match status" value="1"/>
</dbReference>
<dbReference type="EMBL" id="JAGGMS010000001">
    <property type="protein sequence ID" value="MBP2186048.1"/>
    <property type="molecule type" value="Genomic_DNA"/>
</dbReference>
<keyword evidence="5" id="KW-1185">Reference proteome</keyword>
<sequence>MTLTRKHRVQLLAFVVIAVVSVVYAGGNYAGLDRLFGARGYVVTARLADSGGIFVNSEVTYRGVTVGKVIELVLRPDGVDVRLDLESDGPKVPADTAAVVANRSAVGEQYVDLRPLHENVPYLEEGSVITKDRTQIPASPDTVLSNLDSLVSSVDPESLRTVVDEAYLAFADAGPDLRVLLDTAGSFTATATEHLPETKALLADAKVVLDTQRRQGDNLVSLAGGLKEISAQLKESDPQLRKVIDDAPKLSRQVSEVLATSGTDLGVVFANLLTTAQITTVRVDSVEQLLVAYPVISAFSHSVTSNGEGHLGFVLNLFDPYSCTKGYEGTKQRPANDTSELPANTQAYCAEPPGSPTGVRGAQNAPYAGKPVDVPARPSPQAPAPEGQPKLPGLLDLAGLPGAENVGGLLGLPR</sequence>
<feature type="compositionally biased region" description="Low complexity" evidence="1">
    <location>
        <begin position="391"/>
        <end position="403"/>
    </location>
</feature>
<feature type="domain" description="Mammalian cell entry C-terminal" evidence="3">
    <location>
        <begin position="123"/>
        <end position="291"/>
    </location>
</feature>